<proteinExistence type="predicted"/>
<accession>A0ABX7MNZ0</accession>
<gene>
    <name evidence="3" type="ORF">LPB19_12465</name>
</gene>
<evidence type="ECO:0000313" key="3">
    <source>
        <dbReference type="EMBL" id="QSP94002.1"/>
    </source>
</evidence>
<dbReference type="PANTHER" id="PTHR37317:SF1">
    <property type="entry name" value="ZINC-RIBBON DOMAIN-CONTAINING PROTEIN-RELATED"/>
    <property type="match status" value="1"/>
</dbReference>
<dbReference type="Pfam" id="PF04480">
    <property type="entry name" value="DUF559"/>
    <property type="match status" value="1"/>
</dbReference>
<dbReference type="InterPro" id="IPR007569">
    <property type="entry name" value="DUF559"/>
</dbReference>
<dbReference type="EMBL" id="CP071247">
    <property type="protein sequence ID" value="QSP94002.1"/>
    <property type="molecule type" value="Genomic_DNA"/>
</dbReference>
<evidence type="ECO:0000313" key="4">
    <source>
        <dbReference type="Proteomes" id="UP000663555"/>
    </source>
</evidence>
<dbReference type="Proteomes" id="UP000663555">
    <property type="component" value="Chromosome"/>
</dbReference>
<reference evidence="3 4" key="1">
    <citation type="submission" date="2021-03" db="EMBL/GenBank/DDBJ databases">
        <title>Genome sequencing of Marinobacter sp. LPB0319.</title>
        <authorList>
            <person name="Kim J."/>
        </authorList>
    </citation>
    <scope>NUCLEOTIDE SEQUENCE [LARGE SCALE GENOMIC DNA]</scope>
    <source>
        <strain evidence="3 4">LPB0319</strain>
    </source>
</reference>
<evidence type="ECO:0000259" key="2">
    <source>
        <dbReference type="Pfam" id="PF14311"/>
    </source>
</evidence>
<protein>
    <submittedName>
        <fullName evidence="3">DUF559 domain-containing protein</fullName>
    </submittedName>
</protein>
<dbReference type="Pfam" id="PF14311">
    <property type="entry name" value="DUF4379"/>
    <property type="match status" value="1"/>
</dbReference>
<organism evidence="3 4">
    <name type="scientific">Marinobacter salinisoli</name>
    <dbReference type="NCBI Taxonomy" id="2769486"/>
    <lineage>
        <taxon>Bacteria</taxon>
        <taxon>Pseudomonadati</taxon>
        <taxon>Pseudomonadota</taxon>
        <taxon>Gammaproteobacteria</taxon>
        <taxon>Pseudomonadales</taxon>
        <taxon>Marinobacteraceae</taxon>
        <taxon>Marinobacter</taxon>
    </lineage>
</organism>
<feature type="domain" description="Treble clef zinc finger" evidence="2">
    <location>
        <begin position="425"/>
        <end position="466"/>
    </location>
</feature>
<name>A0ABX7MNZ0_9GAMM</name>
<sequence>MKKKQKTKDHPVMKIYFNNGANTPSGYGLSIWSTNEIRLRCLGPDCPAYEYSLTQTPRQLHESLITCPAANDCSILALKLRGQAKHDNFVQANGSLQYHHPGLAAEWMVEKNDYLLPSDIAFRGGRSEGWWHCTNIVIDPKDPRFGLECGFEWYATARDRIKLKSNCRACSRAAQQLPHIQKARSLIIDSEILSKEYDTEQNGPMETSKIFMDTPLVWNCHRRTNHKPWKATLKDRISGKNGDDLIIRTCKQCCTSSNPRVQRALTRVIKEALGIEAQDEEEICNYEPDCYLPKYKAIIEYDGRFHNKDKDTMKDQQWSAAGYLVLRLRDESLPRLTGTGSVTQATPELSIDELSRCTRDLGLLLLNLPLKKSKHSLVKRLAQGRLLTEKQMIRYMATPIDLATNKSAAVTAPWLLKYIRDDQRHLLKEYSEKANIKVCWVCPLCKSQYKISIANRVRNYVCNDCKYVLMHSPNKKEIKKWIRCPAGTGAVPKELV</sequence>
<evidence type="ECO:0000259" key="1">
    <source>
        <dbReference type="Pfam" id="PF04480"/>
    </source>
</evidence>
<feature type="domain" description="DUF559" evidence="1">
    <location>
        <begin position="274"/>
        <end position="333"/>
    </location>
</feature>
<keyword evidence="4" id="KW-1185">Reference proteome</keyword>
<dbReference type="Gene3D" id="3.40.960.10">
    <property type="entry name" value="VSR Endonuclease"/>
    <property type="match status" value="1"/>
</dbReference>
<dbReference type="InterPro" id="IPR025487">
    <property type="entry name" value="DUF4379"/>
</dbReference>
<dbReference type="RefSeq" id="WP_206643224.1">
    <property type="nucleotide sequence ID" value="NZ_CP071247.1"/>
</dbReference>
<dbReference type="PANTHER" id="PTHR37317">
    <property type="entry name" value="BLR8090 PROTEIN"/>
    <property type="match status" value="1"/>
</dbReference>